<evidence type="ECO:0000313" key="1">
    <source>
        <dbReference type="EMBL" id="CAE8610656.1"/>
    </source>
</evidence>
<keyword evidence="2" id="KW-1185">Reference proteome</keyword>
<sequence length="423" mass="47866">MNCVQGLYIRWFTWRASADRLPELGKARFTKKKLYGLRASFLQDLITGVKSASSLPPVRLFWAREWWSLDNDLLYVYKLLLHLAEGRQTFCRSNPYKFVQELLVAPEVCRRQLQCFRIEIVPCTELALYELFKGPLQIVESIRFYMPLPIGGFHSFPDALLLPGTCIARRLMMFPEKPAVDLSRVRFTQKSVKDHIDPKAGQPHAGQQSFAIFLRGLILEIVHLFGSQSVFGSLSDGEPYCIPVDGTWKPVDVINVLEPGRPLPSIRLSQEQLTKLPQRFASTLSAAGLRKISYFTSRWYVLDVLDAPGGDGIVRACDLPPMRLAFADGSWWSLDNHRLYAYKLIEQIASDSENLLSDSLSCSFLKSCYIVLSSFGYEIIDLDGTSEEFQNKRNGSGAAPNMIETGRFGSFPDELLLGRKSMQ</sequence>
<proteinExistence type="predicted"/>
<evidence type="ECO:0000313" key="2">
    <source>
        <dbReference type="Proteomes" id="UP000654075"/>
    </source>
</evidence>
<accession>A0A813FJC8</accession>
<organism evidence="1 2">
    <name type="scientific">Polarella glacialis</name>
    <name type="common">Dinoflagellate</name>
    <dbReference type="NCBI Taxonomy" id="89957"/>
    <lineage>
        <taxon>Eukaryota</taxon>
        <taxon>Sar</taxon>
        <taxon>Alveolata</taxon>
        <taxon>Dinophyceae</taxon>
        <taxon>Suessiales</taxon>
        <taxon>Suessiaceae</taxon>
        <taxon>Polarella</taxon>
    </lineage>
</organism>
<dbReference type="AlphaFoldDB" id="A0A813FJC8"/>
<dbReference type="Proteomes" id="UP000654075">
    <property type="component" value="Unassembled WGS sequence"/>
</dbReference>
<gene>
    <name evidence="1" type="ORF">PGLA1383_LOCUS28468</name>
</gene>
<reference evidence="1" key="1">
    <citation type="submission" date="2021-02" db="EMBL/GenBank/DDBJ databases">
        <authorList>
            <person name="Dougan E. K."/>
            <person name="Rhodes N."/>
            <person name="Thang M."/>
            <person name="Chan C."/>
        </authorList>
    </citation>
    <scope>NUCLEOTIDE SEQUENCE</scope>
</reference>
<name>A0A813FJC8_POLGL</name>
<dbReference type="EMBL" id="CAJNNV010024813">
    <property type="protein sequence ID" value="CAE8610656.1"/>
    <property type="molecule type" value="Genomic_DNA"/>
</dbReference>
<protein>
    <submittedName>
        <fullName evidence="1">Uncharacterized protein</fullName>
    </submittedName>
</protein>
<comment type="caution">
    <text evidence="1">The sequence shown here is derived from an EMBL/GenBank/DDBJ whole genome shotgun (WGS) entry which is preliminary data.</text>
</comment>